<dbReference type="InterPro" id="IPR016039">
    <property type="entry name" value="Thiolase-like"/>
</dbReference>
<accession>A0ABS7CK36</accession>
<evidence type="ECO:0000256" key="2">
    <source>
        <dbReference type="ARBA" id="ARBA00022553"/>
    </source>
</evidence>
<dbReference type="SUPFAM" id="SSF53901">
    <property type="entry name" value="Thiolase-like"/>
    <property type="match status" value="1"/>
</dbReference>
<keyword evidence="1" id="KW-0596">Phosphopantetheine</keyword>
<protein>
    <submittedName>
        <fullName evidence="5">Polyketide synthase</fullName>
    </submittedName>
</protein>
<dbReference type="SMART" id="SM00825">
    <property type="entry name" value="PKS_KS"/>
    <property type="match status" value="1"/>
</dbReference>
<evidence type="ECO:0000313" key="5">
    <source>
        <dbReference type="EMBL" id="MBW7461312.1"/>
    </source>
</evidence>
<dbReference type="InterPro" id="IPR014030">
    <property type="entry name" value="Ketoacyl_synth_N"/>
</dbReference>
<dbReference type="Proteomes" id="UP001519887">
    <property type="component" value="Unassembled WGS sequence"/>
</dbReference>
<keyword evidence="3" id="KW-0808">Transferase</keyword>
<evidence type="ECO:0000313" key="6">
    <source>
        <dbReference type="Proteomes" id="UP001519887"/>
    </source>
</evidence>
<feature type="non-terminal residue" evidence="5">
    <location>
        <position position="207"/>
    </location>
</feature>
<dbReference type="Pfam" id="PF00109">
    <property type="entry name" value="ketoacyl-synt"/>
    <property type="match status" value="1"/>
</dbReference>
<dbReference type="InterPro" id="IPR050091">
    <property type="entry name" value="PKS_NRPS_Biosynth_Enz"/>
</dbReference>
<gene>
    <name evidence="5" type="ORF">K0U00_45370</name>
</gene>
<evidence type="ECO:0000259" key="4">
    <source>
        <dbReference type="PROSITE" id="PS52004"/>
    </source>
</evidence>
<sequence>VIRDSEWFDTYLFHYSPREAEVMDPQLKVLHECAWEALEQAGCCGEHGNGLTGVYIGGSTNLYWMNDVFQQAPDFMREANLLNGSQFFSTRLSHQLNLKGPSYTVQTACSSSLVAIHLACQGLLGGECDIALAGGVSITLPEKRGYWYQEGMILSPDGHCRPFDANAKGTVNGSGAGMVVLKRLQDAIESGDYIYAVVKGSAVNNDG</sequence>
<feature type="non-terminal residue" evidence="5">
    <location>
        <position position="1"/>
    </location>
</feature>
<feature type="domain" description="Ketosynthase family 3 (KS3)" evidence="4">
    <location>
        <begin position="1"/>
        <end position="207"/>
    </location>
</feature>
<dbReference type="EMBL" id="JAHZIK010002846">
    <property type="protein sequence ID" value="MBW7461312.1"/>
    <property type="molecule type" value="Genomic_DNA"/>
</dbReference>
<organism evidence="5 6">
    <name type="scientific">Paenibacillus sepulcri</name>
    <dbReference type="NCBI Taxonomy" id="359917"/>
    <lineage>
        <taxon>Bacteria</taxon>
        <taxon>Bacillati</taxon>
        <taxon>Bacillota</taxon>
        <taxon>Bacilli</taxon>
        <taxon>Bacillales</taxon>
        <taxon>Paenibacillaceae</taxon>
        <taxon>Paenibacillus</taxon>
    </lineage>
</organism>
<evidence type="ECO:0000256" key="3">
    <source>
        <dbReference type="ARBA" id="ARBA00022679"/>
    </source>
</evidence>
<dbReference type="PROSITE" id="PS00606">
    <property type="entry name" value="KS3_1"/>
    <property type="match status" value="1"/>
</dbReference>
<proteinExistence type="predicted"/>
<dbReference type="PANTHER" id="PTHR43775:SF37">
    <property type="entry name" value="SI:DKEY-61P9.11"/>
    <property type="match status" value="1"/>
</dbReference>
<comment type="caution">
    <text evidence="5">The sequence shown here is derived from an EMBL/GenBank/DDBJ whole genome shotgun (WGS) entry which is preliminary data.</text>
</comment>
<dbReference type="PROSITE" id="PS52004">
    <property type="entry name" value="KS3_2"/>
    <property type="match status" value="1"/>
</dbReference>
<keyword evidence="6" id="KW-1185">Reference proteome</keyword>
<reference evidence="5 6" key="1">
    <citation type="submission" date="2021-07" db="EMBL/GenBank/DDBJ databases">
        <title>Paenibacillus radiodurans sp. nov., isolated from the southeastern edge of Tengger Desert.</title>
        <authorList>
            <person name="Zhang G."/>
        </authorList>
    </citation>
    <scope>NUCLEOTIDE SEQUENCE [LARGE SCALE GENOMIC DNA]</scope>
    <source>
        <strain evidence="5 6">CCM 7311</strain>
    </source>
</reference>
<dbReference type="PANTHER" id="PTHR43775">
    <property type="entry name" value="FATTY ACID SYNTHASE"/>
    <property type="match status" value="1"/>
</dbReference>
<dbReference type="InterPro" id="IPR020841">
    <property type="entry name" value="PKS_Beta-ketoAc_synthase_dom"/>
</dbReference>
<keyword evidence="2" id="KW-0597">Phosphoprotein</keyword>
<evidence type="ECO:0000256" key="1">
    <source>
        <dbReference type="ARBA" id="ARBA00022450"/>
    </source>
</evidence>
<dbReference type="Gene3D" id="3.40.47.10">
    <property type="match status" value="1"/>
</dbReference>
<dbReference type="CDD" id="cd00833">
    <property type="entry name" value="PKS"/>
    <property type="match status" value="1"/>
</dbReference>
<name>A0ABS7CK36_9BACL</name>
<dbReference type="InterPro" id="IPR018201">
    <property type="entry name" value="Ketoacyl_synth_AS"/>
</dbReference>